<keyword evidence="4" id="KW-0804">Transcription</keyword>
<evidence type="ECO:0000256" key="5">
    <source>
        <dbReference type="PROSITE-ProRule" id="PRU00335"/>
    </source>
</evidence>
<accession>A0ABM8TWI7</accession>
<dbReference type="InterPro" id="IPR011075">
    <property type="entry name" value="TetR_C"/>
</dbReference>
<dbReference type="PANTHER" id="PTHR30328">
    <property type="entry name" value="TRANSCRIPTIONAL REPRESSOR"/>
    <property type="match status" value="1"/>
</dbReference>
<dbReference type="PROSITE" id="PS01081">
    <property type="entry name" value="HTH_TETR_1"/>
    <property type="match status" value="1"/>
</dbReference>
<evidence type="ECO:0000313" key="9">
    <source>
        <dbReference type="Proteomes" id="UP000672657"/>
    </source>
</evidence>
<evidence type="ECO:0000256" key="3">
    <source>
        <dbReference type="ARBA" id="ARBA00023125"/>
    </source>
</evidence>
<dbReference type="RefSeq" id="WP_211958739.1">
    <property type="nucleotide sequence ID" value="NZ_CAJPVI010000112.1"/>
</dbReference>
<dbReference type="SUPFAM" id="SSF46689">
    <property type="entry name" value="Homeodomain-like"/>
    <property type="match status" value="1"/>
</dbReference>
<dbReference type="SUPFAM" id="SSF48498">
    <property type="entry name" value="Tetracyclin repressor-like, C-terminal domain"/>
    <property type="match status" value="1"/>
</dbReference>
<evidence type="ECO:0000313" key="8">
    <source>
        <dbReference type="EMBL" id="CAG2161179.1"/>
    </source>
</evidence>
<gene>
    <name evidence="8" type="ORF">LMG26411_08053</name>
</gene>
<reference evidence="8 9" key="1">
    <citation type="submission" date="2021-03" db="EMBL/GenBank/DDBJ databases">
        <authorList>
            <person name="Peeters C."/>
        </authorList>
    </citation>
    <scope>NUCLEOTIDE SEQUENCE [LARGE SCALE GENOMIC DNA]</scope>
    <source>
        <strain evidence="8 9">LMG 26411</strain>
    </source>
</reference>
<dbReference type="Proteomes" id="UP000672657">
    <property type="component" value="Unassembled WGS sequence"/>
</dbReference>
<comment type="caution">
    <text evidence="8">The sequence shown here is derived from an EMBL/GenBank/DDBJ whole genome shotgun (WGS) entry which is preliminary data.</text>
</comment>
<evidence type="ECO:0000256" key="2">
    <source>
        <dbReference type="ARBA" id="ARBA00023015"/>
    </source>
</evidence>
<dbReference type="InterPro" id="IPR023772">
    <property type="entry name" value="DNA-bd_HTH_TetR-type_CS"/>
</dbReference>
<dbReference type="Pfam" id="PF14514">
    <property type="entry name" value="TetR_C_9"/>
    <property type="match status" value="1"/>
</dbReference>
<feature type="compositionally biased region" description="Polar residues" evidence="6">
    <location>
        <begin position="1"/>
        <end position="13"/>
    </location>
</feature>
<evidence type="ECO:0000259" key="7">
    <source>
        <dbReference type="PROSITE" id="PS50977"/>
    </source>
</evidence>
<keyword evidence="3 5" id="KW-0238">DNA-binding</keyword>
<dbReference type="PANTHER" id="PTHR30328:SF54">
    <property type="entry name" value="HTH-TYPE TRANSCRIPTIONAL REPRESSOR SCO4008"/>
    <property type="match status" value="1"/>
</dbReference>
<evidence type="ECO:0000256" key="6">
    <source>
        <dbReference type="SAM" id="MobiDB-lite"/>
    </source>
</evidence>
<feature type="domain" description="HTH tetR-type" evidence="7">
    <location>
        <begin position="37"/>
        <end position="97"/>
    </location>
</feature>
<dbReference type="InterPro" id="IPR009057">
    <property type="entry name" value="Homeodomain-like_sf"/>
</dbReference>
<dbReference type="EMBL" id="CAJPVI010000112">
    <property type="protein sequence ID" value="CAG2161179.1"/>
    <property type="molecule type" value="Genomic_DNA"/>
</dbReference>
<dbReference type="Gene3D" id="1.10.357.10">
    <property type="entry name" value="Tetracycline Repressor, domain 2"/>
    <property type="match status" value="1"/>
</dbReference>
<organism evidence="8 9">
    <name type="scientific">Cupriavidus numazuensis</name>
    <dbReference type="NCBI Taxonomy" id="221992"/>
    <lineage>
        <taxon>Bacteria</taxon>
        <taxon>Pseudomonadati</taxon>
        <taxon>Pseudomonadota</taxon>
        <taxon>Betaproteobacteria</taxon>
        <taxon>Burkholderiales</taxon>
        <taxon>Burkholderiaceae</taxon>
        <taxon>Cupriavidus</taxon>
    </lineage>
</organism>
<dbReference type="InterPro" id="IPR050109">
    <property type="entry name" value="HTH-type_TetR-like_transc_reg"/>
</dbReference>
<sequence length="245" mass="27216">MMASTVKTKNAVTRGSAGRKTTKPARGPGRPVSDHHFDGKEALLTTAHQLLIESHGLPVSMNYICARAGINQAMVRYHFGGKHELMVALFERVSSTWSGPVQELLELDIDPRKKLEIHIREIIRNFRAYPYISRLMTELQLTGDKNLQKRLSNSFVDLLLKFYEHVLSEGAALGVLRPIEPLHLFLSIVGLCDYIFAAQPMLEAGLGVKMNDELEVSLIDHTTKLVLNGISAANSKRVPGTVSMM</sequence>
<dbReference type="PROSITE" id="PS50977">
    <property type="entry name" value="HTH_TETR_2"/>
    <property type="match status" value="1"/>
</dbReference>
<name>A0ABM8TWI7_9BURK</name>
<evidence type="ECO:0000256" key="4">
    <source>
        <dbReference type="ARBA" id="ARBA00023163"/>
    </source>
</evidence>
<keyword evidence="1" id="KW-0678">Repressor</keyword>
<keyword evidence="2" id="KW-0805">Transcription regulation</keyword>
<protein>
    <recommendedName>
        <fullName evidence="7">HTH tetR-type domain-containing protein</fullName>
    </recommendedName>
</protein>
<feature type="region of interest" description="Disordered" evidence="6">
    <location>
        <begin position="1"/>
        <end position="36"/>
    </location>
</feature>
<proteinExistence type="predicted"/>
<evidence type="ECO:0000256" key="1">
    <source>
        <dbReference type="ARBA" id="ARBA00022491"/>
    </source>
</evidence>
<keyword evidence="9" id="KW-1185">Reference proteome</keyword>
<feature type="DNA-binding region" description="H-T-H motif" evidence="5">
    <location>
        <begin position="60"/>
        <end position="79"/>
    </location>
</feature>
<dbReference type="InterPro" id="IPR036271">
    <property type="entry name" value="Tet_transcr_reg_TetR-rel_C_sf"/>
</dbReference>
<dbReference type="InterPro" id="IPR001647">
    <property type="entry name" value="HTH_TetR"/>
</dbReference>